<reference evidence="3 4" key="1">
    <citation type="submission" date="2022-04" db="EMBL/GenBank/DDBJ databases">
        <title>The arsenic-methylating capacity of Chitinophaga filiformis YT5 during chitin decomposition.</title>
        <authorList>
            <person name="Chen G."/>
            <person name="Liang Y."/>
        </authorList>
    </citation>
    <scope>NUCLEOTIDE SEQUENCE [LARGE SCALE GENOMIC DNA]</scope>
    <source>
        <strain evidence="3 4">YT5</strain>
    </source>
</reference>
<dbReference type="EMBL" id="CP095855">
    <property type="protein sequence ID" value="UPK72221.1"/>
    <property type="molecule type" value="Genomic_DNA"/>
</dbReference>
<dbReference type="Gene3D" id="3.40.50.1820">
    <property type="entry name" value="alpha/beta hydrolase"/>
    <property type="match status" value="1"/>
</dbReference>
<dbReference type="Pfam" id="PF00561">
    <property type="entry name" value="Abhydrolase_1"/>
    <property type="match status" value="1"/>
</dbReference>
<dbReference type="InterPro" id="IPR029058">
    <property type="entry name" value="AB_hydrolase_fold"/>
</dbReference>
<feature type="domain" description="AB hydrolase-1" evidence="2">
    <location>
        <begin position="83"/>
        <end position="236"/>
    </location>
</feature>
<dbReference type="Proteomes" id="UP000830198">
    <property type="component" value="Chromosome"/>
</dbReference>
<dbReference type="InterPro" id="IPR000073">
    <property type="entry name" value="AB_hydrolase_1"/>
</dbReference>
<keyword evidence="4" id="KW-1185">Reference proteome</keyword>
<accession>A0ABY4IBP3</accession>
<feature type="signal peptide" evidence="1">
    <location>
        <begin position="1"/>
        <end position="19"/>
    </location>
</feature>
<proteinExistence type="predicted"/>
<evidence type="ECO:0000313" key="4">
    <source>
        <dbReference type="Proteomes" id="UP000830198"/>
    </source>
</evidence>
<evidence type="ECO:0000259" key="2">
    <source>
        <dbReference type="Pfam" id="PF00561"/>
    </source>
</evidence>
<gene>
    <name evidence="3" type="ORF">MYF79_13085</name>
</gene>
<keyword evidence="1" id="KW-0732">Signal</keyword>
<protein>
    <submittedName>
        <fullName evidence="3">Alpha/beta hydrolase</fullName>
    </submittedName>
</protein>
<name>A0ABY4IBP3_CHIFI</name>
<dbReference type="RefSeq" id="WP_247814300.1">
    <property type="nucleotide sequence ID" value="NZ_CP095855.1"/>
</dbReference>
<sequence>MKKAFLLTLVTIVFLPAVAYPQEKRNYQPIIEPCACPVKIDSSFKTRCAYLVVPENRKKNNGKTVKLPFIIVESKNPNKQQDPLLFTGGGPGAGSLGWARGAAASQVINDRDCIAFEQRGAGYSLPGLSGPELGAAIKASYQKNLNKDSMVIEGVKQLRKGLEARGIDLSAYNTDETVSDIHDLLYALQIDSVNLMGISYSGGLMQAVLQRDPSRIRTLILDSPLPTFVPIDEDEPANFNEALNILFEHVEKDSTDKATYGNLKAQFVQYFTAIGQTPFYISYLEKGTTDSIRVQYTRNDLFDIIQNYFSNPSAIPHVIKELIKGNHRAYVTALLDDIFSGYRGPSGMRISVYCADQAAYHHENVLRQLYNAYPYMEGYHINDVYNAMCDCWTYTPVIPATKQPFYSPKPALLADGEMDNACRPLYIDMIHHYMPNSQRLLFTQRSHGIGGGQLQPFLIHFLDHPYERLISDKQNIIVY</sequence>
<evidence type="ECO:0000256" key="1">
    <source>
        <dbReference type="SAM" id="SignalP"/>
    </source>
</evidence>
<organism evidence="3 4">
    <name type="scientific">Chitinophaga filiformis</name>
    <name type="common">Myxococcus filiformis</name>
    <name type="synonym">Flexibacter filiformis</name>
    <dbReference type="NCBI Taxonomy" id="104663"/>
    <lineage>
        <taxon>Bacteria</taxon>
        <taxon>Pseudomonadati</taxon>
        <taxon>Bacteroidota</taxon>
        <taxon>Chitinophagia</taxon>
        <taxon>Chitinophagales</taxon>
        <taxon>Chitinophagaceae</taxon>
        <taxon>Chitinophaga</taxon>
    </lineage>
</organism>
<keyword evidence="3" id="KW-0378">Hydrolase</keyword>
<evidence type="ECO:0000313" key="3">
    <source>
        <dbReference type="EMBL" id="UPK72221.1"/>
    </source>
</evidence>
<dbReference type="SUPFAM" id="SSF53474">
    <property type="entry name" value="alpha/beta-Hydrolases"/>
    <property type="match status" value="1"/>
</dbReference>
<dbReference type="GO" id="GO:0016787">
    <property type="term" value="F:hydrolase activity"/>
    <property type="evidence" value="ECO:0007669"/>
    <property type="project" value="UniProtKB-KW"/>
</dbReference>
<feature type="chain" id="PRO_5046603943" evidence="1">
    <location>
        <begin position="20"/>
        <end position="479"/>
    </location>
</feature>